<feature type="transmembrane region" description="Helical" evidence="1">
    <location>
        <begin position="79"/>
        <end position="98"/>
    </location>
</feature>
<name>W1PZC6_AMBTC</name>
<keyword evidence="1" id="KW-1133">Transmembrane helix</keyword>
<dbReference type="EMBL" id="KI392596">
    <property type="protein sequence ID" value="ERN12935.1"/>
    <property type="molecule type" value="Genomic_DNA"/>
</dbReference>
<proteinExistence type="predicted"/>
<gene>
    <name evidence="2" type="ORF">AMTR_s00050p00216780</name>
</gene>
<sequence>MPYLLYCFNLPHEGKGCTVEKGRALLSLDSSPRRLVVGDGESTPRIVLSCISDSSILLTSIAIAILFRHRATTFTLARSSVAMFFALHVKFGCLLYELDLFGAP</sequence>
<protein>
    <submittedName>
        <fullName evidence="2">Uncharacterized protein</fullName>
    </submittedName>
</protein>
<evidence type="ECO:0000256" key="1">
    <source>
        <dbReference type="SAM" id="Phobius"/>
    </source>
</evidence>
<feature type="transmembrane region" description="Helical" evidence="1">
    <location>
        <begin position="46"/>
        <end position="67"/>
    </location>
</feature>
<dbReference type="AlphaFoldDB" id="W1PZC6"/>
<organism evidence="2 3">
    <name type="scientific">Amborella trichopoda</name>
    <dbReference type="NCBI Taxonomy" id="13333"/>
    <lineage>
        <taxon>Eukaryota</taxon>
        <taxon>Viridiplantae</taxon>
        <taxon>Streptophyta</taxon>
        <taxon>Embryophyta</taxon>
        <taxon>Tracheophyta</taxon>
        <taxon>Spermatophyta</taxon>
        <taxon>Magnoliopsida</taxon>
        <taxon>Amborellales</taxon>
        <taxon>Amborellaceae</taxon>
        <taxon>Amborella</taxon>
    </lineage>
</organism>
<keyword evidence="1" id="KW-0812">Transmembrane</keyword>
<reference evidence="3" key="1">
    <citation type="journal article" date="2013" name="Science">
        <title>The Amborella genome and the evolution of flowering plants.</title>
        <authorList>
            <consortium name="Amborella Genome Project"/>
        </authorList>
    </citation>
    <scope>NUCLEOTIDE SEQUENCE [LARGE SCALE GENOMIC DNA]</scope>
</reference>
<accession>W1PZC6</accession>
<dbReference type="HOGENOM" id="CLU_2253731_0_0_1"/>
<dbReference type="Proteomes" id="UP000017836">
    <property type="component" value="Unassembled WGS sequence"/>
</dbReference>
<evidence type="ECO:0000313" key="3">
    <source>
        <dbReference type="Proteomes" id="UP000017836"/>
    </source>
</evidence>
<evidence type="ECO:0000313" key="2">
    <source>
        <dbReference type="EMBL" id="ERN12935.1"/>
    </source>
</evidence>
<keyword evidence="3" id="KW-1185">Reference proteome</keyword>
<dbReference type="Gramene" id="ERN12935">
    <property type="protein sequence ID" value="ERN12935"/>
    <property type="gene ID" value="AMTR_s00050p00216780"/>
</dbReference>
<keyword evidence="1" id="KW-0472">Membrane</keyword>